<evidence type="ECO:0000313" key="6">
    <source>
        <dbReference type="Proteomes" id="UP000030066"/>
    </source>
</evidence>
<proteinExistence type="inferred from homology"/>
<dbReference type="AlphaFoldDB" id="A0A097STN9"/>
<dbReference type="PANTHER" id="PTHR43798">
    <property type="entry name" value="MONOACYLGLYCEROL LIPASE"/>
    <property type="match status" value="1"/>
</dbReference>
<dbReference type="InterPro" id="IPR029058">
    <property type="entry name" value="AB_hydrolase_fold"/>
</dbReference>
<dbReference type="Gene3D" id="3.40.50.1820">
    <property type="entry name" value="alpha/beta hydrolase"/>
    <property type="match status" value="1"/>
</dbReference>
<evidence type="ECO:0000259" key="4">
    <source>
        <dbReference type="Pfam" id="PF12146"/>
    </source>
</evidence>
<dbReference type="InterPro" id="IPR050266">
    <property type="entry name" value="AB_hydrolase_sf"/>
</dbReference>
<evidence type="ECO:0000256" key="2">
    <source>
        <dbReference type="ARBA" id="ARBA00022487"/>
    </source>
</evidence>
<comment type="similarity">
    <text evidence="1">Belongs to the lipase/esterase LIP3/BchO family.</text>
</comment>
<keyword evidence="2" id="KW-0719">Serine esterase</keyword>
<organism evidence="5 6">
    <name type="scientific">Candidatus Malacoplasma girerdii</name>
    <dbReference type="NCBI Taxonomy" id="1318617"/>
    <lineage>
        <taxon>Bacteria</taxon>
        <taxon>Bacillati</taxon>
        <taxon>Mycoplasmatota</taxon>
        <taxon>Mycoplasmoidales</taxon>
        <taxon>Mycoplasmoidaceae</taxon>
        <taxon>Malacoplasma</taxon>
    </lineage>
</organism>
<dbReference type="PANTHER" id="PTHR43798:SF33">
    <property type="entry name" value="HYDROLASE, PUTATIVE (AFU_ORTHOLOGUE AFUA_2G14860)-RELATED"/>
    <property type="match status" value="1"/>
</dbReference>
<sequence length="268" mass="31961">MCKFSFDYSEYKSLSKKPKGNILFLSGFAFDCKLVKTYRQYINEYNCFNLNVIGVGKNNLPFNKKLIKQHCKIKNQGKYIAEFIRNKKLNNVIIIAHSLGCVYAAEVATHVPERIKYLIFENPITHFAYRYWFYFYFNMLPTSIDERIKLLKWQAVNYKELAKSQHAINTWSYYVNFIKDNYKTMNYWWKKIVYSPSEMLHSRRIYLNVNHPTIVLLGDKDLITPCKSATKFFKKNKNIKVHIIKNSMHISHVENLKQTKKIIDKFIN</sequence>
<dbReference type="SUPFAM" id="SSF53474">
    <property type="entry name" value="alpha/beta-Hydrolases"/>
    <property type="match status" value="1"/>
</dbReference>
<gene>
    <name evidence="5" type="ORF">MGM1_6070</name>
</gene>
<dbReference type="KEGG" id="mgj:MGM1_6070"/>
<reference evidence="5 6" key="1">
    <citation type="journal article" date="2014" name="PLoS ONE">
        <title>An emerging Mycoplasma associated with trichomoniasis, vaginal infection and disease.</title>
        <authorList>
            <consortium name="Vaginal Microbiome Consortium"/>
            <person name="Fettweis J.M."/>
            <person name="Serrano M.G."/>
            <person name="Huang B."/>
            <person name="Brooks J.P."/>
            <person name="Glascock A.L."/>
            <person name="Sheth N.U."/>
            <person name="Strauss J.F.III."/>
            <person name="Jefferson K.K."/>
            <person name="Buck G.A."/>
        </authorList>
    </citation>
    <scope>NUCLEOTIDE SEQUENCE [LARGE SCALE GENOMIC DNA]</scope>
    <source>
        <strain evidence="5 6">VCU_M1</strain>
    </source>
</reference>
<evidence type="ECO:0000313" key="5">
    <source>
        <dbReference type="EMBL" id="AIV03955.1"/>
    </source>
</evidence>
<keyword evidence="6" id="KW-1185">Reference proteome</keyword>
<dbReference type="HOGENOM" id="CLU_1037018_0_0_14"/>
<accession>A0A097STN9</accession>
<evidence type="ECO:0000256" key="1">
    <source>
        <dbReference type="ARBA" id="ARBA00006989"/>
    </source>
</evidence>
<evidence type="ECO:0000256" key="3">
    <source>
        <dbReference type="ARBA" id="ARBA00022801"/>
    </source>
</evidence>
<dbReference type="GO" id="GO:0052689">
    <property type="term" value="F:carboxylic ester hydrolase activity"/>
    <property type="evidence" value="ECO:0007669"/>
    <property type="project" value="UniProtKB-KW"/>
</dbReference>
<keyword evidence="3 5" id="KW-0378">Hydrolase</keyword>
<dbReference type="GO" id="GO:0016020">
    <property type="term" value="C:membrane"/>
    <property type="evidence" value="ECO:0007669"/>
    <property type="project" value="TreeGrafter"/>
</dbReference>
<dbReference type="STRING" id="1318617.MGM1_6070"/>
<protein>
    <submittedName>
        <fullName evidence="5">Alpha/beta hydrolase</fullName>
    </submittedName>
</protein>
<dbReference type="Proteomes" id="UP000030066">
    <property type="component" value="Chromosome"/>
</dbReference>
<dbReference type="Pfam" id="PF12146">
    <property type="entry name" value="Hydrolase_4"/>
    <property type="match status" value="1"/>
</dbReference>
<dbReference type="InterPro" id="IPR022742">
    <property type="entry name" value="Hydrolase_4"/>
</dbReference>
<dbReference type="eggNOG" id="COG2267">
    <property type="taxonomic scope" value="Bacteria"/>
</dbReference>
<dbReference type="EMBL" id="CP007711">
    <property type="protein sequence ID" value="AIV03955.1"/>
    <property type="molecule type" value="Genomic_DNA"/>
</dbReference>
<name>A0A097STN9_9BACT</name>
<feature type="domain" description="Serine aminopeptidase S33" evidence="4">
    <location>
        <begin position="17"/>
        <end position="254"/>
    </location>
</feature>